<evidence type="ECO:0000256" key="1">
    <source>
        <dbReference type="SAM" id="SignalP"/>
    </source>
</evidence>
<dbReference type="Pfam" id="PF07394">
    <property type="entry name" value="DUF1501"/>
    <property type="match status" value="1"/>
</dbReference>
<dbReference type="Proteomes" id="UP000000263">
    <property type="component" value="Chromosome"/>
</dbReference>
<dbReference type="KEGG" id="rca:Rcas_3484"/>
<dbReference type="InterPro" id="IPR010869">
    <property type="entry name" value="DUF1501"/>
</dbReference>
<organism evidence="2 3">
    <name type="scientific">Roseiflexus castenholzii (strain DSM 13941 / HLO8)</name>
    <dbReference type="NCBI Taxonomy" id="383372"/>
    <lineage>
        <taxon>Bacteria</taxon>
        <taxon>Bacillati</taxon>
        <taxon>Chloroflexota</taxon>
        <taxon>Chloroflexia</taxon>
        <taxon>Chloroflexales</taxon>
        <taxon>Roseiflexineae</taxon>
        <taxon>Roseiflexaceae</taxon>
        <taxon>Roseiflexus</taxon>
    </lineage>
</organism>
<feature type="signal peptide" evidence="1">
    <location>
        <begin position="1"/>
        <end position="30"/>
    </location>
</feature>
<dbReference type="InterPro" id="IPR006311">
    <property type="entry name" value="TAT_signal"/>
</dbReference>
<dbReference type="STRING" id="383372.Rcas_3484"/>
<name>A7NPN8_ROSCS</name>
<sequence>MTLSRRNFVVGCSAAIAALTGGAVRGLAFAQPGDTTHRDILVVVFLRGGCDGLSLVAPVNDPFYRGARGDLRVEESGQNAGLRFGNPIPGADFRLHPRATPLLSLYINRSLAIVHACGLRNGTRSHFEAMDYMEGGIPESGVPANGWLARYLNGINASGYLPAVSASARIPFSMTGFNDAAALTDPGAFNLSWNSWRYRSQLDQALDSFYSGDSPVQRAGRTTLTTIARINERLPRDSQGRVIPYTPENGAVYPGGRGASLGSALRTVAGLIKMDVGLIAATVDYGGWDTHEGQSWIFPELVAGLSEALYAFYNDLWRYHHRLTIVVMSEFGRRLKANRSSGTDHGHGNVMLALGEGIRGGKMYGVWPGLATEQLDNGVDLAITTDYRAVLSEILVKRGGHQAVDQVFPGFSGSPLGLAYAPGETIERPQRVNLPLVTR</sequence>
<dbReference type="PROSITE" id="PS51318">
    <property type="entry name" value="TAT"/>
    <property type="match status" value="1"/>
</dbReference>
<dbReference type="OrthoDB" id="9779968at2"/>
<evidence type="ECO:0008006" key="4">
    <source>
        <dbReference type="Google" id="ProtNLM"/>
    </source>
</evidence>
<dbReference type="PANTHER" id="PTHR43737">
    <property type="entry name" value="BLL7424 PROTEIN"/>
    <property type="match status" value="1"/>
</dbReference>
<keyword evidence="3" id="KW-1185">Reference proteome</keyword>
<proteinExistence type="predicted"/>
<accession>A7NPN8</accession>
<dbReference type="EMBL" id="CP000804">
    <property type="protein sequence ID" value="ABU59534.1"/>
    <property type="molecule type" value="Genomic_DNA"/>
</dbReference>
<evidence type="ECO:0000313" key="2">
    <source>
        <dbReference type="EMBL" id="ABU59534.1"/>
    </source>
</evidence>
<protein>
    <recommendedName>
        <fullName evidence="4">DUF1501 domain-containing protein</fullName>
    </recommendedName>
</protein>
<dbReference type="RefSeq" id="WP_012121957.1">
    <property type="nucleotide sequence ID" value="NC_009767.1"/>
</dbReference>
<dbReference type="eggNOG" id="COG4102">
    <property type="taxonomic scope" value="Bacteria"/>
</dbReference>
<dbReference type="PANTHER" id="PTHR43737:SF1">
    <property type="entry name" value="DUF1501 DOMAIN-CONTAINING PROTEIN"/>
    <property type="match status" value="1"/>
</dbReference>
<evidence type="ECO:0000313" key="3">
    <source>
        <dbReference type="Proteomes" id="UP000000263"/>
    </source>
</evidence>
<dbReference type="AlphaFoldDB" id="A7NPN8"/>
<dbReference type="HOGENOM" id="CLU_032896_3_1_0"/>
<feature type="chain" id="PRO_5002713979" description="DUF1501 domain-containing protein" evidence="1">
    <location>
        <begin position="31"/>
        <end position="439"/>
    </location>
</feature>
<keyword evidence="1" id="KW-0732">Signal</keyword>
<reference evidence="2 3" key="1">
    <citation type="submission" date="2007-08" db="EMBL/GenBank/DDBJ databases">
        <title>Complete sequence of Roseiflexus castenholzii DSM 13941.</title>
        <authorList>
            <consortium name="US DOE Joint Genome Institute"/>
            <person name="Copeland A."/>
            <person name="Lucas S."/>
            <person name="Lapidus A."/>
            <person name="Barry K."/>
            <person name="Glavina del Rio T."/>
            <person name="Dalin E."/>
            <person name="Tice H."/>
            <person name="Pitluck S."/>
            <person name="Thompson L.S."/>
            <person name="Brettin T."/>
            <person name="Bruce D."/>
            <person name="Detter J.C."/>
            <person name="Han C."/>
            <person name="Tapia R."/>
            <person name="Schmutz J."/>
            <person name="Larimer F."/>
            <person name="Land M."/>
            <person name="Hauser L."/>
            <person name="Kyrpides N."/>
            <person name="Mikhailova N."/>
            <person name="Bryant D.A."/>
            <person name="Hanada S."/>
            <person name="Tsukatani Y."/>
            <person name="Richardson P."/>
        </authorList>
    </citation>
    <scope>NUCLEOTIDE SEQUENCE [LARGE SCALE GENOMIC DNA]</scope>
    <source>
        <strain evidence="3">DSM 13941 / HLO8</strain>
    </source>
</reference>
<gene>
    <name evidence="2" type="ordered locus">Rcas_3484</name>
</gene>